<comment type="caution">
    <text evidence="3">The sequence shown here is derived from an EMBL/GenBank/DDBJ whole genome shotgun (WGS) entry which is preliminary data.</text>
</comment>
<dbReference type="Proteomes" id="UP000277007">
    <property type="component" value="Unassembled WGS sequence"/>
</dbReference>
<gene>
    <name evidence="3" type="ORF">EJ903_15365</name>
</gene>
<name>A0A3S0KA21_9PROT</name>
<organism evidence="3 4">
    <name type="scientific">Azospirillum griseum</name>
    <dbReference type="NCBI Taxonomy" id="2496639"/>
    <lineage>
        <taxon>Bacteria</taxon>
        <taxon>Pseudomonadati</taxon>
        <taxon>Pseudomonadota</taxon>
        <taxon>Alphaproteobacteria</taxon>
        <taxon>Rhodospirillales</taxon>
        <taxon>Azospirillaceae</taxon>
        <taxon>Azospirillum</taxon>
    </lineage>
</organism>
<evidence type="ECO:0000256" key="1">
    <source>
        <dbReference type="SAM" id="SignalP"/>
    </source>
</evidence>
<dbReference type="EMBL" id="RXMA01000014">
    <property type="protein sequence ID" value="RTR18614.1"/>
    <property type="molecule type" value="Genomic_DNA"/>
</dbReference>
<feature type="signal peptide" evidence="1">
    <location>
        <begin position="1"/>
        <end position="35"/>
    </location>
</feature>
<evidence type="ECO:0000259" key="2">
    <source>
        <dbReference type="Pfam" id="PF13372"/>
    </source>
</evidence>
<dbReference type="AlphaFoldDB" id="A0A3S0KA21"/>
<protein>
    <recommendedName>
        <fullName evidence="2">Alginate export domain-containing protein</fullName>
    </recommendedName>
</protein>
<dbReference type="Pfam" id="PF13372">
    <property type="entry name" value="Alginate_exp"/>
    <property type="match status" value="1"/>
</dbReference>
<accession>A0A3S0KA21</accession>
<dbReference type="SUPFAM" id="SSF56935">
    <property type="entry name" value="Porins"/>
    <property type="match status" value="1"/>
</dbReference>
<feature type="domain" description="Alginate export" evidence="2">
    <location>
        <begin position="128"/>
        <end position="439"/>
    </location>
</feature>
<evidence type="ECO:0000313" key="3">
    <source>
        <dbReference type="EMBL" id="RTR18614.1"/>
    </source>
</evidence>
<dbReference type="InterPro" id="IPR053728">
    <property type="entry name" value="Alginate_Permeability_Chnl"/>
</dbReference>
<dbReference type="InterPro" id="IPR025388">
    <property type="entry name" value="Alginate_export_dom"/>
</dbReference>
<proteinExistence type="predicted"/>
<keyword evidence="1" id="KW-0732">Signal</keyword>
<reference evidence="3 4" key="1">
    <citation type="submission" date="2018-12" db="EMBL/GenBank/DDBJ databases">
        <authorList>
            <person name="Yang Y."/>
        </authorList>
    </citation>
    <scope>NUCLEOTIDE SEQUENCE [LARGE SCALE GENOMIC DNA]</scope>
    <source>
        <strain evidence="3 4">L-25-5w-1</strain>
    </source>
</reference>
<keyword evidence="4" id="KW-1185">Reference proteome</keyword>
<dbReference type="RefSeq" id="WP_126616972.1">
    <property type="nucleotide sequence ID" value="NZ_JBHUCY010000009.1"/>
</dbReference>
<evidence type="ECO:0000313" key="4">
    <source>
        <dbReference type="Proteomes" id="UP000277007"/>
    </source>
</evidence>
<dbReference type="OrthoDB" id="311329at2"/>
<sequence length="457" mass="48883">MCNASRVAPYPGARLLKALCLISTALLGLPHTAQADVTLLEQDNVTVEGGLTAGLAALSVGNANLGAGVRTPDGRVQQNRSWMEAFIAPSGKVTVATESAGALYTGFRIVGSGTRGDGDAGGNVQGRQGRFDVDNLFLGWKSGSLFPSLGDNAIDITVGRQPFMIGDGFIIGDGTFDSGRMGAYWLGPRRGWGLSSAVARVDVKPVHLDLFRLKSDKNSFSDVIHGGNLEWRGGADGKLVVGGSYMTITDSRLASRNGMRIASLRAQGAFVPNLPDLSLSAEYVKERNTRSNANLDANAWYGEAAYTLSDLPWTPRLSYRFSRFSGDKAGTTKNEAFDPLHLGFPRWGTWLQGEIAGQYFPNVNSNLSVNTVQLAVQPSETVTLTGLFYNFRFNEKPVGVRSNDFGNELNLAVDWQATPNLLVSGAVGKFFAGEGGRQQLGGRKDTTLAEVTAIITF</sequence>
<dbReference type="Gene3D" id="2.40.160.100">
    <property type="match status" value="1"/>
</dbReference>
<feature type="chain" id="PRO_5018570989" description="Alginate export domain-containing protein" evidence="1">
    <location>
        <begin position="36"/>
        <end position="457"/>
    </location>
</feature>